<dbReference type="FunFam" id="3.40.50.300:FF:000589">
    <property type="entry name" value="ABC transporter, ATP-binding subunit"/>
    <property type="match status" value="1"/>
</dbReference>
<keyword evidence="12" id="KW-0378">Hydrolase</keyword>
<keyword evidence="6" id="KW-1278">Translocase</keyword>
<keyword evidence="5 12" id="KW-0067">ATP-binding</keyword>
<evidence type="ECO:0000256" key="5">
    <source>
        <dbReference type="ARBA" id="ARBA00022840"/>
    </source>
</evidence>
<dbReference type="PROSITE" id="PS00211">
    <property type="entry name" value="ABC_TRANSPORTER_1"/>
    <property type="match status" value="1"/>
</dbReference>
<dbReference type="InterPro" id="IPR005894">
    <property type="entry name" value="DrrA"/>
</dbReference>
<evidence type="ECO:0000313" key="12">
    <source>
        <dbReference type="EMBL" id="AZG48355.1"/>
    </source>
</evidence>
<dbReference type="PROSITE" id="PS50893">
    <property type="entry name" value="ABC_TRANSPORTER_2"/>
    <property type="match status" value="1"/>
</dbReference>
<dbReference type="PANTHER" id="PTHR42711">
    <property type="entry name" value="ABC TRANSPORTER ATP-BINDING PROTEIN"/>
    <property type="match status" value="1"/>
</dbReference>
<evidence type="ECO:0000256" key="9">
    <source>
        <dbReference type="ARBA" id="ARBA00049985"/>
    </source>
</evidence>
<dbReference type="PANTHER" id="PTHR42711:SF19">
    <property type="entry name" value="DOXORUBICIN RESISTANCE ATP-BINDING PROTEIN DRRA"/>
    <property type="match status" value="1"/>
</dbReference>
<dbReference type="GO" id="GO:0055085">
    <property type="term" value="P:transmembrane transport"/>
    <property type="evidence" value="ECO:0007669"/>
    <property type="project" value="UniProtKB-ARBA"/>
</dbReference>
<evidence type="ECO:0000256" key="2">
    <source>
        <dbReference type="ARBA" id="ARBA00022448"/>
    </source>
</evidence>
<evidence type="ECO:0000256" key="10">
    <source>
        <dbReference type="SAM" id="MobiDB-lite"/>
    </source>
</evidence>
<sequence length="530" mass="54744">MAEAEQYRRSPISSSPFDASRSDVSRADSSTSGAPRRFRHAAPSGANGTVADVLMSGDLHVDLASYGLGGNHSDAGSATPSNGTPGVNSDTPRSVPVPAVGKRARHAAVDSDESPTIPIPPVSTTGSQVTPPSTATSSSASDASNLVPPAADTPLALDDSHITPPATEVPTATDPTSVATTGEARAEIAIEVVDLHKRFGDNVAVESVSFSVAKGSILALLGPNGAGKTTTVNMLCTLLKPDGGTATVAGHDVVSDAAGVRRSIMLTGQFAALDEALSGRDNLILFGRLMGLTKSAARSRADELLTSFDLTAAAKRKVGEYSGGMRRRIDIACGLVTQPEVVFLDEPTTGLDPRSRQEVWNLVESLRDQGVTTLLTTQYLEEADTLSDHIVVIDRGRVIASGTADELKTATGASHYEVTPANPDDITGLVECLRDLVPAAAPLPDDAVTDTTPSVAVPAPDGADTLVEIVKRTTGAGIRLSDVALRRPSLDEVFLALTDPTRADPAAEAPVTDARVTDAPVTKDGRDTSA</sequence>
<keyword evidence="13" id="KW-1185">Reference proteome</keyword>
<dbReference type="SMART" id="SM00382">
    <property type="entry name" value="AAA"/>
    <property type="match status" value="1"/>
</dbReference>
<dbReference type="SUPFAM" id="SSF52540">
    <property type="entry name" value="P-loop containing nucleoside triphosphate hydrolases"/>
    <property type="match status" value="1"/>
</dbReference>
<proteinExistence type="inferred from homology"/>
<reference evidence="12 13" key="1">
    <citation type="submission" date="2018-11" db="EMBL/GenBank/DDBJ databases">
        <title>Gordonia insulae sp. nov., isolated from an island soil.</title>
        <authorList>
            <person name="Kim Y.S."/>
            <person name="Kim S.B."/>
        </authorList>
    </citation>
    <scope>NUCLEOTIDE SEQUENCE [LARGE SCALE GENOMIC DNA]</scope>
    <source>
        <strain evidence="12 13">MMS17-SY073</strain>
    </source>
</reference>
<feature type="domain" description="ABC transporter" evidence="11">
    <location>
        <begin position="190"/>
        <end position="420"/>
    </location>
</feature>
<protein>
    <submittedName>
        <fullName evidence="12">Doxorubicin resistance ATP-binding protein DrrA</fullName>
        <ecNumber evidence="12">3.6.3.-</ecNumber>
    </submittedName>
</protein>
<dbReference type="Pfam" id="PF00005">
    <property type="entry name" value="ABC_tran"/>
    <property type="match status" value="1"/>
</dbReference>
<feature type="region of interest" description="Disordered" evidence="10">
    <location>
        <begin position="72"/>
        <end position="180"/>
    </location>
</feature>
<dbReference type="EMBL" id="CP033972">
    <property type="protein sequence ID" value="AZG48355.1"/>
    <property type="molecule type" value="Genomic_DNA"/>
</dbReference>
<dbReference type="GO" id="GO:1900753">
    <property type="term" value="P:doxorubicin transport"/>
    <property type="evidence" value="ECO:0007669"/>
    <property type="project" value="InterPro"/>
</dbReference>
<dbReference type="AlphaFoldDB" id="A0A3G8JUF7"/>
<evidence type="ECO:0000256" key="1">
    <source>
        <dbReference type="ARBA" id="ARBA00004413"/>
    </source>
</evidence>
<evidence type="ECO:0000256" key="8">
    <source>
        <dbReference type="ARBA" id="ARBA00023251"/>
    </source>
</evidence>
<dbReference type="GO" id="GO:0046677">
    <property type="term" value="P:response to antibiotic"/>
    <property type="evidence" value="ECO:0007669"/>
    <property type="project" value="UniProtKB-KW"/>
</dbReference>
<feature type="compositionally biased region" description="Polar residues" evidence="10">
    <location>
        <begin position="74"/>
        <end position="92"/>
    </location>
</feature>
<accession>A0A3G8JUF7</accession>
<evidence type="ECO:0000259" key="11">
    <source>
        <dbReference type="PROSITE" id="PS50893"/>
    </source>
</evidence>
<dbReference type="GO" id="GO:0043215">
    <property type="term" value="P:daunorubicin transport"/>
    <property type="evidence" value="ECO:0007669"/>
    <property type="project" value="InterPro"/>
</dbReference>
<feature type="region of interest" description="Disordered" evidence="10">
    <location>
        <begin position="503"/>
        <end position="530"/>
    </location>
</feature>
<dbReference type="Proteomes" id="UP000271469">
    <property type="component" value="Chromosome"/>
</dbReference>
<name>A0A3G8JUF7_9ACTN</name>
<keyword evidence="3" id="KW-1003">Cell membrane</keyword>
<keyword evidence="8" id="KW-0046">Antibiotic resistance</keyword>
<feature type="compositionally biased region" description="Basic and acidic residues" evidence="10">
    <location>
        <begin position="521"/>
        <end position="530"/>
    </location>
</feature>
<dbReference type="RefSeq" id="WP_232017062.1">
    <property type="nucleotide sequence ID" value="NZ_CP033972.1"/>
</dbReference>
<evidence type="ECO:0000256" key="6">
    <source>
        <dbReference type="ARBA" id="ARBA00022967"/>
    </source>
</evidence>
<dbReference type="InterPro" id="IPR027417">
    <property type="entry name" value="P-loop_NTPase"/>
</dbReference>
<dbReference type="InterPro" id="IPR003593">
    <property type="entry name" value="AAA+_ATPase"/>
</dbReference>
<dbReference type="KEGG" id="gom:D7316_04972"/>
<evidence type="ECO:0000313" key="13">
    <source>
        <dbReference type="Proteomes" id="UP000271469"/>
    </source>
</evidence>
<keyword evidence="4" id="KW-0547">Nucleotide-binding</keyword>
<dbReference type="InterPro" id="IPR050763">
    <property type="entry name" value="ABC_transporter_ATP-binding"/>
</dbReference>
<organism evidence="12 13">
    <name type="scientific">Gordonia insulae</name>
    <dbReference type="NCBI Taxonomy" id="2420509"/>
    <lineage>
        <taxon>Bacteria</taxon>
        <taxon>Bacillati</taxon>
        <taxon>Actinomycetota</taxon>
        <taxon>Actinomycetes</taxon>
        <taxon>Mycobacteriales</taxon>
        <taxon>Gordoniaceae</taxon>
        <taxon>Gordonia</taxon>
    </lineage>
</organism>
<dbReference type="GO" id="GO:0005524">
    <property type="term" value="F:ATP binding"/>
    <property type="evidence" value="ECO:0007669"/>
    <property type="project" value="UniProtKB-KW"/>
</dbReference>
<dbReference type="EC" id="3.6.3.-" evidence="12"/>
<dbReference type="GO" id="GO:0016887">
    <property type="term" value="F:ATP hydrolysis activity"/>
    <property type="evidence" value="ECO:0007669"/>
    <property type="project" value="InterPro"/>
</dbReference>
<dbReference type="NCBIfam" id="TIGR01188">
    <property type="entry name" value="drrA"/>
    <property type="match status" value="1"/>
</dbReference>
<feature type="compositionally biased region" description="Low complexity" evidence="10">
    <location>
        <begin position="122"/>
        <end position="144"/>
    </location>
</feature>
<gene>
    <name evidence="12" type="primary">drrA_9</name>
    <name evidence="12" type="ORF">D7316_04972</name>
</gene>
<feature type="region of interest" description="Disordered" evidence="10">
    <location>
        <begin position="1"/>
        <end position="46"/>
    </location>
</feature>
<comment type="similarity">
    <text evidence="9">Belongs to the ABC transporter superfamily. Drug exporter-1 (DrugE1) (TC 3.A.1.105) family.</text>
</comment>
<evidence type="ECO:0000256" key="4">
    <source>
        <dbReference type="ARBA" id="ARBA00022741"/>
    </source>
</evidence>
<dbReference type="InterPro" id="IPR003439">
    <property type="entry name" value="ABC_transporter-like_ATP-bd"/>
</dbReference>
<comment type="subcellular location">
    <subcellularLocation>
        <location evidence="1">Cell membrane</location>
        <topology evidence="1">Peripheral membrane protein</topology>
        <orientation evidence="1">Cytoplasmic side</orientation>
    </subcellularLocation>
</comment>
<keyword evidence="2" id="KW-0813">Transport</keyword>
<dbReference type="GO" id="GO:0005886">
    <property type="term" value="C:plasma membrane"/>
    <property type="evidence" value="ECO:0007669"/>
    <property type="project" value="UniProtKB-SubCell"/>
</dbReference>
<dbReference type="InterPro" id="IPR017871">
    <property type="entry name" value="ABC_transporter-like_CS"/>
</dbReference>
<keyword evidence="7" id="KW-0472">Membrane</keyword>
<dbReference type="Gene3D" id="3.40.50.300">
    <property type="entry name" value="P-loop containing nucleotide triphosphate hydrolases"/>
    <property type="match status" value="1"/>
</dbReference>
<evidence type="ECO:0000256" key="3">
    <source>
        <dbReference type="ARBA" id="ARBA00022475"/>
    </source>
</evidence>
<evidence type="ECO:0000256" key="7">
    <source>
        <dbReference type="ARBA" id="ARBA00023136"/>
    </source>
</evidence>